<feature type="domain" description="J" evidence="2">
    <location>
        <begin position="63"/>
        <end position="131"/>
    </location>
</feature>
<dbReference type="SUPFAM" id="SSF46565">
    <property type="entry name" value="Chaperone J-domain"/>
    <property type="match status" value="1"/>
</dbReference>
<dbReference type="GO" id="GO:0009507">
    <property type="term" value="C:chloroplast"/>
    <property type="evidence" value="ECO:0007669"/>
    <property type="project" value="TreeGrafter"/>
</dbReference>
<keyword evidence="4" id="KW-1185">Reference proteome</keyword>
<dbReference type="Proteomes" id="UP001327560">
    <property type="component" value="Chromosome 1"/>
</dbReference>
<dbReference type="InterPro" id="IPR053232">
    <property type="entry name" value="DnaJ_C/III_chloroplastic"/>
</dbReference>
<organism evidence="3 4">
    <name type="scientific">Canna indica</name>
    <name type="common">Indian-shot</name>
    <dbReference type="NCBI Taxonomy" id="4628"/>
    <lineage>
        <taxon>Eukaryota</taxon>
        <taxon>Viridiplantae</taxon>
        <taxon>Streptophyta</taxon>
        <taxon>Embryophyta</taxon>
        <taxon>Tracheophyta</taxon>
        <taxon>Spermatophyta</taxon>
        <taxon>Magnoliopsida</taxon>
        <taxon>Liliopsida</taxon>
        <taxon>Zingiberales</taxon>
        <taxon>Cannaceae</taxon>
        <taxon>Canna</taxon>
    </lineage>
</organism>
<dbReference type="PROSITE" id="PS00636">
    <property type="entry name" value="DNAJ_1"/>
    <property type="match status" value="1"/>
</dbReference>
<dbReference type="PROSITE" id="PS50076">
    <property type="entry name" value="DNAJ_2"/>
    <property type="match status" value="1"/>
</dbReference>
<evidence type="ECO:0000259" key="2">
    <source>
        <dbReference type="PROSITE" id="PS50076"/>
    </source>
</evidence>
<dbReference type="EMBL" id="CP136890">
    <property type="protein sequence ID" value="WOK92153.1"/>
    <property type="molecule type" value="Genomic_DNA"/>
</dbReference>
<accession>A0AAQ3PXU4</accession>
<dbReference type="InterPro" id="IPR018253">
    <property type="entry name" value="DnaJ_domain_CS"/>
</dbReference>
<protein>
    <submittedName>
        <fullName evidence="3">Chaperone protein dnaJ 20, chloroplastic-like</fullName>
    </submittedName>
</protein>
<proteinExistence type="predicted"/>
<dbReference type="GO" id="GO:0005783">
    <property type="term" value="C:endoplasmic reticulum"/>
    <property type="evidence" value="ECO:0007669"/>
    <property type="project" value="UniProtKB-ARBA"/>
</dbReference>
<evidence type="ECO:0000313" key="3">
    <source>
        <dbReference type="EMBL" id="WOK92153.1"/>
    </source>
</evidence>
<dbReference type="PANTHER" id="PTHR45090:SF3">
    <property type="entry name" value="OS09G0368800 PROTEIN"/>
    <property type="match status" value="1"/>
</dbReference>
<dbReference type="CDD" id="cd06257">
    <property type="entry name" value="DnaJ"/>
    <property type="match status" value="1"/>
</dbReference>
<dbReference type="Pfam" id="PF00226">
    <property type="entry name" value="DnaJ"/>
    <property type="match status" value="1"/>
</dbReference>
<sequence>MRPSFFFNWLIAASLLSMKTFPICNSISPKTNAPLMSINGCRSFTCRANRVSMAGRPSSTSSNFYQVLALESENVGADAIKRAYRSMALRYHPDVCPASRKAEATRKFIEIKKAYEILSNPLLREKYDHQLALGLVDLGERREEERRAVYPREVWMEQLNELRARSMRKKRMGCSCS</sequence>
<feature type="chain" id="PRO_5042972413" evidence="1">
    <location>
        <begin position="27"/>
        <end position="177"/>
    </location>
</feature>
<dbReference type="InterPro" id="IPR036869">
    <property type="entry name" value="J_dom_sf"/>
</dbReference>
<dbReference type="AlphaFoldDB" id="A0AAQ3PXU4"/>
<feature type="signal peptide" evidence="1">
    <location>
        <begin position="1"/>
        <end position="26"/>
    </location>
</feature>
<keyword evidence="1" id="KW-0732">Signal</keyword>
<dbReference type="Gene3D" id="1.10.287.110">
    <property type="entry name" value="DnaJ domain"/>
    <property type="match status" value="1"/>
</dbReference>
<dbReference type="PRINTS" id="PR00625">
    <property type="entry name" value="JDOMAIN"/>
</dbReference>
<dbReference type="PANTHER" id="PTHR45090">
    <property type="entry name" value="CHAPERONE PROTEIN DNAJ 20 CHLOROPLASTIC"/>
    <property type="match status" value="1"/>
</dbReference>
<dbReference type="InterPro" id="IPR001623">
    <property type="entry name" value="DnaJ_domain"/>
</dbReference>
<evidence type="ECO:0000313" key="4">
    <source>
        <dbReference type="Proteomes" id="UP001327560"/>
    </source>
</evidence>
<dbReference type="SMART" id="SM00271">
    <property type="entry name" value="DnaJ"/>
    <property type="match status" value="1"/>
</dbReference>
<gene>
    <name evidence="3" type="ORF">Cni_G00844</name>
</gene>
<reference evidence="3 4" key="1">
    <citation type="submission" date="2023-10" db="EMBL/GenBank/DDBJ databases">
        <title>Chromosome-scale genome assembly provides insights into flower coloration mechanisms of Canna indica.</title>
        <authorList>
            <person name="Li C."/>
        </authorList>
    </citation>
    <scope>NUCLEOTIDE SEQUENCE [LARGE SCALE GENOMIC DNA]</scope>
    <source>
        <tissue evidence="3">Flower</tissue>
    </source>
</reference>
<name>A0AAQ3PXU4_9LILI</name>
<evidence type="ECO:0000256" key="1">
    <source>
        <dbReference type="SAM" id="SignalP"/>
    </source>
</evidence>